<gene>
    <name evidence="2" type="ORF">OS493_015877</name>
</gene>
<proteinExistence type="predicted"/>
<dbReference type="EMBL" id="MU827785">
    <property type="protein sequence ID" value="KAJ7333786.1"/>
    <property type="molecule type" value="Genomic_DNA"/>
</dbReference>
<evidence type="ECO:0000313" key="2">
    <source>
        <dbReference type="EMBL" id="KAJ7333786.1"/>
    </source>
</evidence>
<dbReference type="Proteomes" id="UP001163046">
    <property type="component" value="Unassembled WGS sequence"/>
</dbReference>
<evidence type="ECO:0000256" key="1">
    <source>
        <dbReference type="PROSITE-ProRule" id="PRU00023"/>
    </source>
</evidence>
<dbReference type="PROSITE" id="PS50297">
    <property type="entry name" value="ANK_REP_REGION"/>
    <property type="match status" value="1"/>
</dbReference>
<reference evidence="2" key="1">
    <citation type="submission" date="2023-01" db="EMBL/GenBank/DDBJ databases">
        <title>Genome assembly of the deep-sea coral Lophelia pertusa.</title>
        <authorList>
            <person name="Herrera S."/>
            <person name="Cordes E."/>
        </authorList>
    </citation>
    <scope>NUCLEOTIDE SEQUENCE</scope>
    <source>
        <strain evidence="2">USNM1676648</strain>
        <tissue evidence="2">Polyp</tissue>
    </source>
</reference>
<comment type="caution">
    <text evidence="2">The sequence shown here is derived from an EMBL/GenBank/DDBJ whole genome shotgun (WGS) entry which is preliminary data.</text>
</comment>
<dbReference type="OrthoDB" id="5972523at2759"/>
<dbReference type="Pfam" id="PF12796">
    <property type="entry name" value="Ank_2"/>
    <property type="match status" value="1"/>
</dbReference>
<feature type="repeat" description="ANK" evidence="1">
    <location>
        <begin position="180"/>
        <end position="212"/>
    </location>
</feature>
<name>A0A9W9YFW2_9CNID</name>
<dbReference type="SUPFAM" id="SSF48403">
    <property type="entry name" value="Ankyrin repeat"/>
    <property type="match status" value="1"/>
</dbReference>
<dbReference type="SMART" id="SM00248">
    <property type="entry name" value="ANK"/>
    <property type="match status" value="2"/>
</dbReference>
<sequence length="239" mass="26440">MVVKKRDFQKTAGLIQEFLSKLSCDESTAELRDSMNLVLFYLQKYYKKLRSRSLSNGVSPRLNGSGSQLIFNGGVSPVSPACGIPDQFEWKWYNLESPRLSASLGTNEFSSLPLVLQAAKSGDSKLLNELINKDPAVVFQVDGLGRNAAMYCVHGNTPAHTECLEILITADCDLDLQANDNTTALHVAAHVDNTTALTLLLRNKASHNVEDNLEGRRYTGQLQVPQWIMLSCYFRLVGT</sequence>
<dbReference type="AlphaFoldDB" id="A0A9W9YFW2"/>
<dbReference type="PROSITE" id="PS50088">
    <property type="entry name" value="ANK_REPEAT"/>
    <property type="match status" value="1"/>
</dbReference>
<dbReference type="InterPro" id="IPR036770">
    <property type="entry name" value="Ankyrin_rpt-contain_sf"/>
</dbReference>
<evidence type="ECO:0000313" key="3">
    <source>
        <dbReference type="Proteomes" id="UP001163046"/>
    </source>
</evidence>
<keyword evidence="1" id="KW-0040">ANK repeat</keyword>
<dbReference type="Gene3D" id="1.25.40.20">
    <property type="entry name" value="Ankyrin repeat-containing domain"/>
    <property type="match status" value="1"/>
</dbReference>
<keyword evidence="3" id="KW-1185">Reference proteome</keyword>
<protein>
    <submittedName>
        <fullName evidence="2">Uncharacterized protein</fullName>
    </submittedName>
</protein>
<accession>A0A9W9YFW2</accession>
<dbReference type="InterPro" id="IPR002110">
    <property type="entry name" value="Ankyrin_rpt"/>
</dbReference>
<organism evidence="2 3">
    <name type="scientific">Desmophyllum pertusum</name>
    <dbReference type="NCBI Taxonomy" id="174260"/>
    <lineage>
        <taxon>Eukaryota</taxon>
        <taxon>Metazoa</taxon>
        <taxon>Cnidaria</taxon>
        <taxon>Anthozoa</taxon>
        <taxon>Hexacorallia</taxon>
        <taxon>Scleractinia</taxon>
        <taxon>Caryophylliina</taxon>
        <taxon>Caryophylliidae</taxon>
        <taxon>Desmophyllum</taxon>
    </lineage>
</organism>